<proteinExistence type="predicted"/>
<evidence type="ECO:0008006" key="10">
    <source>
        <dbReference type="Google" id="ProtNLM"/>
    </source>
</evidence>
<dbReference type="Pfam" id="PF09446">
    <property type="entry name" value="VMA21"/>
    <property type="match status" value="1"/>
</dbReference>
<dbReference type="InterPro" id="IPR019013">
    <property type="entry name" value="Vma21"/>
</dbReference>
<keyword evidence="4 7" id="KW-0472">Membrane</keyword>
<organism evidence="9">
    <name type="scientific">Perkinsus marinus (strain ATCC 50983 / TXsc)</name>
    <dbReference type="NCBI Taxonomy" id="423536"/>
    <lineage>
        <taxon>Eukaryota</taxon>
        <taxon>Sar</taxon>
        <taxon>Alveolata</taxon>
        <taxon>Perkinsozoa</taxon>
        <taxon>Perkinsea</taxon>
        <taxon>Perkinsida</taxon>
        <taxon>Perkinsidae</taxon>
        <taxon>Perkinsus</taxon>
    </lineage>
</organism>
<evidence type="ECO:0000256" key="4">
    <source>
        <dbReference type="ARBA" id="ARBA00023136"/>
    </source>
</evidence>
<evidence type="ECO:0000256" key="6">
    <source>
        <dbReference type="SAM" id="MobiDB-lite"/>
    </source>
</evidence>
<feature type="compositionally biased region" description="Polar residues" evidence="6">
    <location>
        <begin position="18"/>
        <end position="46"/>
    </location>
</feature>
<protein>
    <recommendedName>
        <fullName evidence="10">Vacuolar ATPase assembly integral membrane protein VMA21</fullName>
    </recommendedName>
</protein>
<sequence>MARKQANKKESTEEKSVPSDQQSEMTAKNSQWRISSSNKNKGPSTEIGSILYTLFGLLSHEENRKVAIPFAFTALAMFVVPISVFFAVQAALPGMGITDDNKILSYSGISAVISANIIMALYAFYAYQEEKHDWAAVQEKKKDDKKKN</sequence>
<keyword evidence="5" id="KW-0968">Cytoplasmic vesicle</keyword>
<dbReference type="Proteomes" id="UP000007800">
    <property type="component" value="Unassembled WGS sequence"/>
</dbReference>
<evidence type="ECO:0000256" key="3">
    <source>
        <dbReference type="ARBA" id="ARBA00022989"/>
    </source>
</evidence>
<dbReference type="RefSeq" id="XP_002788120.1">
    <property type="nucleotide sequence ID" value="XM_002788074.1"/>
</dbReference>
<keyword evidence="3 7" id="KW-1133">Transmembrane helix</keyword>
<dbReference type="EMBL" id="GG670888">
    <property type="protein sequence ID" value="EER19916.1"/>
    <property type="molecule type" value="Genomic_DNA"/>
</dbReference>
<accession>C5K6J6</accession>
<evidence type="ECO:0000313" key="9">
    <source>
        <dbReference type="Proteomes" id="UP000007800"/>
    </source>
</evidence>
<feature type="transmembrane region" description="Helical" evidence="7">
    <location>
        <begin position="66"/>
        <end position="91"/>
    </location>
</feature>
<gene>
    <name evidence="8" type="ORF">Pmar_PMAR006809</name>
</gene>
<evidence type="ECO:0000313" key="8">
    <source>
        <dbReference type="EMBL" id="EER19916.1"/>
    </source>
</evidence>
<dbReference type="OMA" id="ISANIIM"/>
<evidence type="ECO:0000256" key="5">
    <source>
        <dbReference type="ARBA" id="ARBA00023329"/>
    </source>
</evidence>
<evidence type="ECO:0000256" key="7">
    <source>
        <dbReference type="SAM" id="Phobius"/>
    </source>
</evidence>
<feature type="transmembrane region" description="Helical" evidence="7">
    <location>
        <begin position="103"/>
        <end position="125"/>
    </location>
</feature>
<dbReference type="GO" id="GO:0031410">
    <property type="term" value="C:cytoplasmic vesicle"/>
    <property type="evidence" value="ECO:0007669"/>
    <property type="project" value="UniProtKB-KW"/>
</dbReference>
<dbReference type="GO" id="GO:0005789">
    <property type="term" value="C:endoplasmic reticulum membrane"/>
    <property type="evidence" value="ECO:0007669"/>
    <property type="project" value="TreeGrafter"/>
</dbReference>
<dbReference type="AlphaFoldDB" id="C5K6J6"/>
<dbReference type="GO" id="GO:0070072">
    <property type="term" value="P:vacuolar proton-transporting V-type ATPase complex assembly"/>
    <property type="evidence" value="ECO:0007669"/>
    <property type="project" value="InterPro"/>
</dbReference>
<feature type="region of interest" description="Disordered" evidence="6">
    <location>
        <begin position="1"/>
        <end position="46"/>
    </location>
</feature>
<dbReference type="PANTHER" id="PTHR31792">
    <property type="entry name" value="VACUOLAR ATPASE ASSEMBLY INTEGRAL MEMBRANE PROTEIN VMA21"/>
    <property type="match status" value="1"/>
</dbReference>
<feature type="compositionally biased region" description="Basic and acidic residues" evidence="6">
    <location>
        <begin position="7"/>
        <end position="17"/>
    </location>
</feature>
<name>C5K6J6_PERM5</name>
<evidence type="ECO:0000256" key="1">
    <source>
        <dbReference type="ARBA" id="ARBA00022692"/>
    </source>
</evidence>
<evidence type="ECO:0000256" key="2">
    <source>
        <dbReference type="ARBA" id="ARBA00022824"/>
    </source>
</evidence>
<keyword evidence="1 7" id="KW-0812">Transmembrane</keyword>
<reference evidence="8 9" key="1">
    <citation type="submission" date="2008-07" db="EMBL/GenBank/DDBJ databases">
        <authorList>
            <person name="El-Sayed N."/>
            <person name="Caler E."/>
            <person name="Inman J."/>
            <person name="Amedeo P."/>
            <person name="Hass B."/>
            <person name="Wortman J."/>
        </authorList>
    </citation>
    <scope>NUCLEOTIDE SEQUENCE [LARGE SCALE GENOMIC DNA]</scope>
    <source>
        <strain evidence="9">ATCC 50983 / TXsc</strain>
    </source>
</reference>
<dbReference type="GeneID" id="9058580"/>
<dbReference type="InParanoid" id="C5K6J6"/>
<keyword evidence="2" id="KW-0256">Endoplasmic reticulum</keyword>
<dbReference type="PANTHER" id="PTHR31792:SF3">
    <property type="entry name" value="VACUOLAR ATPASE ASSEMBLY INTEGRAL MEMBRANE PROTEIN VMA21"/>
    <property type="match status" value="1"/>
</dbReference>
<keyword evidence="9" id="KW-1185">Reference proteome</keyword>
<dbReference type="OrthoDB" id="160405at2759"/>